<dbReference type="VEuPathDB" id="FungiDB:LEMA_P005330.1"/>
<keyword evidence="2" id="KW-1185">Reference proteome</keyword>
<organism evidence="1 2">
    <name type="scientific">Leptosphaeria maculans (strain JN3 / isolate v23.1.3 / race Av1-4-5-6-7-8)</name>
    <name type="common">Blackleg fungus</name>
    <name type="synonym">Phoma lingam</name>
    <dbReference type="NCBI Taxonomy" id="985895"/>
    <lineage>
        <taxon>Eukaryota</taxon>
        <taxon>Fungi</taxon>
        <taxon>Dikarya</taxon>
        <taxon>Ascomycota</taxon>
        <taxon>Pezizomycotina</taxon>
        <taxon>Dothideomycetes</taxon>
        <taxon>Pleosporomycetidae</taxon>
        <taxon>Pleosporales</taxon>
        <taxon>Pleosporineae</taxon>
        <taxon>Leptosphaeriaceae</taxon>
        <taxon>Plenodomus</taxon>
        <taxon>Plenodomus lingam/Leptosphaeria maculans species complex</taxon>
    </lineage>
</organism>
<name>E5AEV7_LEPMJ</name>
<dbReference type="OrthoDB" id="3792061at2759"/>
<reference evidence="2" key="1">
    <citation type="journal article" date="2011" name="Nat. Commun.">
        <title>Effector diversification within compartments of the Leptosphaeria maculans genome affected by Repeat-Induced Point mutations.</title>
        <authorList>
            <person name="Rouxel T."/>
            <person name="Grandaubert J."/>
            <person name="Hane J.K."/>
            <person name="Hoede C."/>
            <person name="van de Wouw A.P."/>
            <person name="Couloux A."/>
            <person name="Dominguez V."/>
            <person name="Anthouard V."/>
            <person name="Bally P."/>
            <person name="Bourras S."/>
            <person name="Cozijnsen A.J."/>
            <person name="Ciuffetti L.M."/>
            <person name="Degrave A."/>
            <person name="Dilmaghani A."/>
            <person name="Duret L."/>
            <person name="Fudal I."/>
            <person name="Goodwin S.B."/>
            <person name="Gout L."/>
            <person name="Glaser N."/>
            <person name="Linglin J."/>
            <person name="Kema G.H.J."/>
            <person name="Lapalu N."/>
            <person name="Lawrence C.B."/>
            <person name="May K."/>
            <person name="Meyer M."/>
            <person name="Ollivier B."/>
            <person name="Poulain J."/>
            <person name="Schoch C.L."/>
            <person name="Simon A."/>
            <person name="Spatafora J.W."/>
            <person name="Stachowiak A."/>
            <person name="Turgeon B.G."/>
            <person name="Tyler B.M."/>
            <person name="Vincent D."/>
            <person name="Weissenbach J."/>
            <person name="Amselem J."/>
            <person name="Quesneville H."/>
            <person name="Oliver R.P."/>
            <person name="Wincker P."/>
            <person name="Balesdent M.-H."/>
            <person name="Howlett B.J."/>
        </authorList>
    </citation>
    <scope>NUCLEOTIDE SEQUENCE [LARGE SCALE GENOMIC DNA]</scope>
    <source>
        <strain evidence="2">JN3 / isolate v23.1.3 / race Av1-4-5-6-7-8</strain>
    </source>
</reference>
<dbReference type="EMBL" id="FP929139">
    <property type="protein sequence ID" value="CBY01746.1"/>
    <property type="molecule type" value="Genomic_DNA"/>
</dbReference>
<proteinExistence type="predicted"/>
<dbReference type="AlphaFoldDB" id="E5AEV7"/>
<dbReference type="GeneID" id="13290842"/>
<gene>
    <name evidence="1" type="ORF">LEMA_P005330.1</name>
</gene>
<dbReference type="Proteomes" id="UP000002668">
    <property type="component" value="Genome"/>
</dbReference>
<dbReference type="InParanoid" id="E5AEV7"/>
<dbReference type="eggNOG" id="ENOG502RJ7C">
    <property type="taxonomic scope" value="Eukaryota"/>
</dbReference>
<dbReference type="HOGENOM" id="CLU_946881_0_0_1"/>
<sequence>MSSQRSQAITLRVWCPSLNPIRAMNQGLLMRINKFAGNEQCIRTIKLLFKIPLAFVHDKQGHFIDDFSLLDDNDMVVVTTGYFESPINMWTRELQQGPQTDAWMALTRPQRRAYMQNLPCRCCKGNHTKTTLTLPIHVIRSSISEILASGLSILSPMPASTAEATHARVIEESWGQTINDFMGTIGLMRPEVAMKSWHPALMATLALLADATTGQVQTVQEATMRVIGRRSRASGSIVVSTTDLRRVIEEITKGEVYFEDDEEKEEQRRNTGDVRDGYDEYGHLDLSDFDWCGI</sequence>
<protein>
    <submittedName>
        <fullName evidence="1">Predicted protein</fullName>
    </submittedName>
</protein>
<evidence type="ECO:0000313" key="1">
    <source>
        <dbReference type="EMBL" id="CBY01746.1"/>
    </source>
</evidence>
<evidence type="ECO:0000313" key="2">
    <source>
        <dbReference type="Proteomes" id="UP000002668"/>
    </source>
</evidence>
<accession>E5AEV7</accession>